<dbReference type="CDD" id="cd09008">
    <property type="entry name" value="MTAN"/>
    <property type="match status" value="1"/>
</dbReference>
<keyword evidence="8" id="KW-0326">Glycosidase</keyword>
<keyword evidence="4 6" id="KW-0486">Methionine biosynthesis</keyword>
<comment type="pathway">
    <text evidence="1 6">Amino-acid biosynthesis; L-methionine biosynthesis via salvage pathway; S-methyl-5-thio-alpha-D-ribose 1-phosphate from S-methyl-5'-thioadenosine (hydrolase route): step 1/2.</text>
</comment>
<dbReference type="InterPro" id="IPR035994">
    <property type="entry name" value="Nucleoside_phosphorylase_sf"/>
</dbReference>
<dbReference type="GO" id="GO:0019284">
    <property type="term" value="P:L-methionine salvage from S-adenosylmethionine"/>
    <property type="evidence" value="ECO:0007669"/>
    <property type="project" value="TreeGrafter"/>
</dbReference>
<reference evidence="8 9" key="1">
    <citation type="submission" date="2018-06" db="EMBL/GenBank/DDBJ databases">
        <authorList>
            <consortium name="Pathogen Informatics"/>
            <person name="Doyle S."/>
        </authorList>
    </citation>
    <scope>NUCLEOTIDE SEQUENCE [LARGE SCALE GENOMIC DNA]</scope>
    <source>
        <strain evidence="8 9">NCTC6133</strain>
    </source>
</reference>
<dbReference type="GO" id="GO:0009164">
    <property type="term" value="P:nucleoside catabolic process"/>
    <property type="evidence" value="ECO:0007669"/>
    <property type="project" value="InterPro"/>
</dbReference>
<evidence type="ECO:0000256" key="2">
    <source>
        <dbReference type="ARBA" id="ARBA00022605"/>
    </source>
</evidence>
<proteinExistence type="inferred from homology"/>
<evidence type="ECO:0000256" key="6">
    <source>
        <dbReference type="HAMAP-Rule" id="MF_01684"/>
    </source>
</evidence>
<dbReference type="AlphaFoldDB" id="A0A380DTM7"/>
<dbReference type="EMBL" id="UHAP01000001">
    <property type="protein sequence ID" value="SUK50779.1"/>
    <property type="molecule type" value="Genomic_DNA"/>
</dbReference>
<evidence type="ECO:0000256" key="3">
    <source>
        <dbReference type="ARBA" id="ARBA00022801"/>
    </source>
</evidence>
<evidence type="ECO:0000313" key="9">
    <source>
        <dbReference type="Proteomes" id="UP000255091"/>
    </source>
</evidence>
<dbReference type="GO" id="GO:0019509">
    <property type="term" value="P:L-methionine salvage from methylthioadenosine"/>
    <property type="evidence" value="ECO:0007669"/>
    <property type="project" value="UniProtKB-UniRule"/>
</dbReference>
<comment type="catalytic activity">
    <reaction evidence="6">
        <text>S-methyl-5'-thioadenosine + H2O = 5-(methylsulfanyl)-D-ribose + adenine</text>
        <dbReference type="Rhea" id="RHEA:13617"/>
        <dbReference type="ChEBI" id="CHEBI:15377"/>
        <dbReference type="ChEBI" id="CHEBI:16708"/>
        <dbReference type="ChEBI" id="CHEBI:17509"/>
        <dbReference type="ChEBI" id="CHEBI:78440"/>
        <dbReference type="EC" id="3.2.2.9"/>
    </reaction>
</comment>
<evidence type="ECO:0000313" key="8">
    <source>
        <dbReference type="EMBL" id="SUK50779.1"/>
    </source>
</evidence>
<dbReference type="GO" id="GO:0008930">
    <property type="term" value="F:methylthioadenosine nucleosidase activity"/>
    <property type="evidence" value="ECO:0007669"/>
    <property type="project" value="UniProtKB-UniRule"/>
</dbReference>
<dbReference type="InterPro" id="IPR010049">
    <property type="entry name" value="MTA_SAH_Nsdase"/>
</dbReference>
<evidence type="ECO:0000256" key="1">
    <source>
        <dbReference type="ARBA" id="ARBA00004945"/>
    </source>
</evidence>
<comment type="similarity">
    <text evidence="6">Belongs to the PNP/UDP phosphorylase family. MtnN subfamily.</text>
</comment>
<dbReference type="GO" id="GO:0008782">
    <property type="term" value="F:adenosylhomocysteine nucleosidase activity"/>
    <property type="evidence" value="ECO:0007669"/>
    <property type="project" value="UniProtKB-UniRule"/>
</dbReference>
<comment type="caution">
    <text evidence="6">Lacks conserved residue(s) required for the propagation of feature annotation.</text>
</comment>
<feature type="active site" description="Proton donor" evidence="6">
    <location>
        <position position="208"/>
    </location>
</feature>
<dbReference type="SUPFAM" id="SSF53167">
    <property type="entry name" value="Purine and uridine phosphorylases"/>
    <property type="match status" value="1"/>
</dbReference>
<dbReference type="GO" id="GO:0005829">
    <property type="term" value="C:cytosol"/>
    <property type="evidence" value="ECO:0007669"/>
    <property type="project" value="TreeGrafter"/>
</dbReference>
<dbReference type="UniPathway" id="UPA00904">
    <property type="reaction ID" value="UER00871"/>
</dbReference>
<comment type="catalytic activity">
    <reaction evidence="6">
        <text>S-adenosyl-L-homocysteine + H2O = S-(5-deoxy-D-ribos-5-yl)-L-homocysteine + adenine</text>
        <dbReference type="Rhea" id="RHEA:17805"/>
        <dbReference type="ChEBI" id="CHEBI:15377"/>
        <dbReference type="ChEBI" id="CHEBI:16708"/>
        <dbReference type="ChEBI" id="CHEBI:57856"/>
        <dbReference type="ChEBI" id="CHEBI:58195"/>
        <dbReference type="EC" id="3.2.2.9"/>
    </reaction>
</comment>
<dbReference type="FunFam" id="3.40.50.1580:FF:000001">
    <property type="entry name" value="MTA/SAH nucleosidase family protein"/>
    <property type="match status" value="1"/>
</dbReference>
<comment type="function">
    <text evidence="6">Catalyzes the irreversible cleavage of the glycosidic bond in both 5'-methylthioadenosine (MTA) and S-adenosylhomocysteine (SAH/AdoHcy) to adenine and the corresponding thioribose, 5'-methylthioribose and S-ribosylhomocysteine, respectively. Also cleaves 5'-deoxyadenosine, a toxic by-product of radical S-adenosylmethionine (SAM) enzymes, into 5-deoxyribose and adenine.</text>
</comment>
<dbReference type="Gene3D" id="3.40.50.1580">
    <property type="entry name" value="Nucleoside phosphorylase domain"/>
    <property type="match status" value="1"/>
</dbReference>
<name>A0A380DTM7_STAAU</name>
<feature type="binding site" evidence="6">
    <location>
        <position position="88"/>
    </location>
    <ligand>
        <name>substrate</name>
    </ligand>
</feature>
<dbReference type="PANTHER" id="PTHR46832">
    <property type="entry name" value="5'-METHYLTHIOADENOSINE/S-ADENOSYLHOMOCYSTEINE NUCLEOSIDASE"/>
    <property type="match status" value="1"/>
</dbReference>
<feature type="domain" description="Nucleoside phosphorylase" evidence="7">
    <location>
        <begin position="21"/>
        <end position="237"/>
    </location>
</feature>
<dbReference type="PANTHER" id="PTHR46832:SF1">
    <property type="entry name" value="5'-METHYLTHIOADENOSINE_S-ADENOSYLHOMOCYSTEINE NUCLEOSIDASE"/>
    <property type="match status" value="1"/>
</dbReference>
<dbReference type="InterPro" id="IPR000845">
    <property type="entry name" value="Nucleoside_phosphorylase_d"/>
</dbReference>
<sequence>MLGFFKRGESKDDWYNWCHGRRVKILKNKLTQLSEISVAHVKFYTGILKDREVVITQSGIGKVNAAISTTLLINKFKPDIIINTGSAGALDESLNVGDVLISDDVKYHDADATAFGYEYGQIPQMPVVFQSSKPLIEKVSQVVQKQQQLTAKVGLIVSGDSFIGSVEQRQKIKKAFPNAMAVEMEATAIAQTCYQFNVPFVVVRAVSDLANGEAEMCFEAFLEKAAVSSSQTVEALVYQL</sequence>
<feature type="binding site" evidence="6">
    <location>
        <begin position="184"/>
        <end position="185"/>
    </location>
    <ligand>
        <name>substrate</name>
    </ligand>
</feature>
<gene>
    <name evidence="6 8" type="primary">mtnN</name>
    <name evidence="8" type="ORF">NCTC6133_02122</name>
</gene>
<dbReference type="EC" id="3.2.2.9" evidence="6"/>
<protein>
    <recommendedName>
        <fullName evidence="6">5'-methylthioadenosine/S-adenosylhomocysteine nucleosidase</fullName>
        <shortName evidence="6">MTA/SAH nucleosidase</shortName>
        <shortName evidence="6">MTAN</shortName>
        <ecNumber evidence="6">3.2.2.9</ecNumber>
    </recommendedName>
    <alternativeName>
        <fullName evidence="6">5'-deoxyadenosine nucleosidase</fullName>
        <shortName evidence="6">DOA nucleosidase</shortName>
        <shortName evidence="6">dAdo nucleosidase</shortName>
    </alternativeName>
    <alternativeName>
        <fullName evidence="6">5'-methylthioadenosine nucleosidase</fullName>
        <shortName evidence="6">MTA nucleosidase</shortName>
    </alternativeName>
    <alternativeName>
        <fullName evidence="6">S-adenosylhomocysteine nucleosidase</fullName>
        <shortName evidence="6">AdoHcy nucleosidase</shortName>
        <shortName evidence="6">SAH nucleosidase</shortName>
        <shortName evidence="6">SRH nucleosidase</shortName>
    </alternativeName>
</protein>
<dbReference type="NCBIfam" id="TIGR01704">
    <property type="entry name" value="MTA_SAH-Nsdase"/>
    <property type="match status" value="1"/>
</dbReference>
<dbReference type="Proteomes" id="UP000255091">
    <property type="component" value="Unassembled WGS sequence"/>
</dbReference>
<accession>A0A380DTM7</accession>
<dbReference type="HAMAP" id="MF_01684">
    <property type="entry name" value="Salvage_MtnN"/>
    <property type="match status" value="1"/>
</dbReference>
<dbReference type="Pfam" id="PF01048">
    <property type="entry name" value="PNP_UDP_1"/>
    <property type="match status" value="1"/>
</dbReference>
<evidence type="ECO:0000256" key="5">
    <source>
        <dbReference type="ARBA" id="ARBA00050313"/>
    </source>
</evidence>
<organism evidence="8 9">
    <name type="scientific">Staphylococcus aureus</name>
    <dbReference type="NCBI Taxonomy" id="1280"/>
    <lineage>
        <taxon>Bacteria</taxon>
        <taxon>Bacillati</taxon>
        <taxon>Bacillota</taxon>
        <taxon>Bacilli</taxon>
        <taxon>Bacillales</taxon>
        <taxon>Staphylococcaceae</taxon>
        <taxon>Staphylococcus</taxon>
    </lineage>
</organism>
<evidence type="ECO:0000259" key="7">
    <source>
        <dbReference type="Pfam" id="PF01048"/>
    </source>
</evidence>
<feature type="binding site" evidence="6">
    <location>
        <position position="163"/>
    </location>
    <ligand>
        <name>substrate</name>
    </ligand>
</feature>
<dbReference type="NCBIfam" id="NF004079">
    <property type="entry name" value="PRK05584.1"/>
    <property type="match status" value="1"/>
</dbReference>
<keyword evidence="3 6" id="KW-0378">Hydrolase</keyword>
<keyword evidence="2 6" id="KW-0028">Amino-acid biosynthesis</keyword>
<evidence type="ECO:0000256" key="4">
    <source>
        <dbReference type="ARBA" id="ARBA00023167"/>
    </source>
</evidence>
<comment type="catalytic activity">
    <reaction evidence="5">
        <text>5'-deoxyadenosine + H2O = 5-deoxy-D-ribose + adenine</text>
        <dbReference type="Rhea" id="RHEA:29859"/>
        <dbReference type="ChEBI" id="CHEBI:15377"/>
        <dbReference type="ChEBI" id="CHEBI:16708"/>
        <dbReference type="ChEBI" id="CHEBI:17319"/>
        <dbReference type="ChEBI" id="CHEBI:149540"/>
        <dbReference type="EC" id="3.2.2.9"/>
    </reaction>
    <physiologicalReaction direction="left-to-right" evidence="5">
        <dbReference type="Rhea" id="RHEA:29860"/>
    </physiologicalReaction>
</comment>